<name>A0A1A7P3X4_9PAST</name>
<proteinExistence type="predicted"/>
<dbReference type="PANTHER" id="PTHR33295">
    <property type="entry name" value="ATPASE"/>
    <property type="match status" value="1"/>
</dbReference>
<dbReference type="PANTHER" id="PTHR33295:SF20">
    <property type="entry name" value="ATPASE"/>
    <property type="match status" value="1"/>
</dbReference>
<evidence type="ECO:0000313" key="3">
    <source>
        <dbReference type="EMBL" id="OBW96431.1"/>
    </source>
</evidence>
<dbReference type="AlphaFoldDB" id="A0A1A7P3X4"/>
<reference evidence="3 4" key="1">
    <citation type="submission" date="2014-11" db="EMBL/GenBank/DDBJ databases">
        <title>Pan-genome of Gallibacterium spp.</title>
        <authorList>
            <person name="Kudirkiene E."/>
            <person name="Bojesen A.M."/>
        </authorList>
    </citation>
    <scope>NUCLEOTIDE SEQUENCE [LARGE SCALE GENOMIC DNA]</scope>
    <source>
        <strain evidence="3 4">F150</strain>
    </source>
</reference>
<dbReference type="SUPFAM" id="SSF52540">
    <property type="entry name" value="P-loop containing nucleoside triphosphate hydrolases"/>
    <property type="match status" value="1"/>
</dbReference>
<gene>
    <name evidence="3" type="ORF">QS62_00360</name>
</gene>
<dbReference type="Pfam" id="PF13173">
    <property type="entry name" value="AAA_14"/>
    <property type="match status" value="1"/>
</dbReference>
<organism evidence="3 4">
    <name type="scientific">Gallibacterium salpingitidis</name>
    <dbReference type="NCBI Taxonomy" id="505341"/>
    <lineage>
        <taxon>Bacteria</taxon>
        <taxon>Pseudomonadati</taxon>
        <taxon>Pseudomonadota</taxon>
        <taxon>Gammaproteobacteria</taxon>
        <taxon>Pasteurellales</taxon>
        <taxon>Pasteurellaceae</taxon>
        <taxon>Gallibacterium</taxon>
    </lineage>
</organism>
<dbReference type="Pfam" id="PF13635">
    <property type="entry name" value="DUF4143"/>
    <property type="match status" value="1"/>
</dbReference>
<comment type="caution">
    <text evidence="3">The sequence shown here is derived from an EMBL/GenBank/DDBJ whole genome shotgun (WGS) entry which is preliminary data.</text>
</comment>
<sequence length="414" mass="48419">MIKRPNYLNQLKPFINMPVIKVITGIRRSGKSTVIKLLQEELLKQGIDAEQIIYINFESFVFNDFKTADKLYALVKEKIQTTRKYYLLLDEIQEVADWEKAINAFIVDFDLDLYITGSNSYLLSSELATYIAGRYVEIPVFTLSYREFLDFKASYSQQKSAQNSITLFNEYLRKGGFPMVHIADYESETVYKIVQDIYASVILRDTIQRHKIRDVELLERIIKYAFDNIGNTFSGKNVADYFKSQQRKLDLNTVYNYLKALESAFILHRVERFDIKGKEILKTQEKFYLGDVSLLYAAMGFRTSLIVGILENLVYLELKRRGYQVYIGKLDKQEIDFVAQKKSEKIYIQVAYKLESEQTIQREFSPLQAIADNYPKYVVTMDDFWQDNIDGIVHQHIGEFLLGDDDAFNKNEFI</sequence>
<dbReference type="InterPro" id="IPR027417">
    <property type="entry name" value="P-loop_NTPase"/>
</dbReference>
<feature type="domain" description="AAA" evidence="1">
    <location>
        <begin position="20"/>
        <end position="149"/>
    </location>
</feature>
<evidence type="ECO:0000259" key="1">
    <source>
        <dbReference type="Pfam" id="PF13173"/>
    </source>
</evidence>
<keyword evidence="4" id="KW-1185">Reference proteome</keyword>
<dbReference type="Proteomes" id="UP000092649">
    <property type="component" value="Unassembled WGS sequence"/>
</dbReference>
<dbReference type="RefSeq" id="WP_066104167.1">
    <property type="nucleotide sequence ID" value="NZ_JTJL01000001.1"/>
</dbReference>
<dbReference type="OrthoDB" id="9801684at2"/>
<evidence type="ECO:0000259" key="2">
    <source>
        <dbReference type="Pfam" id="PF13635"/>
    </source>
</evidence>
<accession>A0A1A7P3X4</accession>
<evidence type="ECO:0000313" key="4">
    <source>
        <dbReference type="Proteomes" id="UP000092649"/>
    </source>
</evidence>
<feature type="domain" description="DUF4143" evidence="2">
    <location>
        <begin position="204"/>
        <end position="352"/>
    </location>
</feature>
<dbReference type="InterPro" id="IPR025420">
    <property type="entry name" value="DUF4143"/>
</dbReference>
<dbReference type="EMBL" id="JTJL01000001">
    <property type="protein sequence ID" value="OBW96431.1"/>
    <property type="molecule type" value="Genomic_DNA"/>
</dbReference>
<dbReference type="Gene3D" id="3.40.50.300">
    <property type="entry name" value="P-loop containing nucleotide triphosphate hydrolases"/>
    <property type="match status" value="1"/>
</dbReference>
<dbReference type="InterPro" id="IPR041682">
    <property type="entry name" value="AAA_14"/>
</dbReference>
<protein>
    <submittedName>
        <fullName evidence="3">ATPase</fullName>
    </submittedName>
</protein>
<dbReference type="PATRIC" id="fig|505341.3.peg.70"/>